<dbReference type="PANTHER" id="PTHR44533">
    <property type="entry name" value="DEAD/H RNA HELICASE, PUTATIVE-RELATED"/>
    <property type="match status" value="1"/>
</dbReference>
<feature type="compositionally biased region" description="Basic and acidic residues" evidence="3">
    <location>
        <begin position="215"/>
        <end position="226"/>
    </location>
</feature>
<keyword evidence="2" id="KW-0067">ATP-binding</keyword>
<dbReference type="InParanoid" id="D7FZQ4"/>
<gene>
    <name evidence="5" type="ORF">Esi_0381_0009</name>
</gene>
<keyword evidence="6" id="KW-1185">Reference proteome</keyword>
<dbReference type="SMART" id="SM00487">
    <property type="entry name" value="DEXDc"/>
    <property type="match status" value="1"/>
</dbReference>
<sequence length="1231" mass="138203">MSQMISQAGEEGGGEQKAVQSNIKKDERFDVRWEGMPFKHRKIGRGPKATYEKVCIMPLWLRNLWPTSEFDPCAVWEQAKEEEAEEEVVREKAAAAEAAASKGSKGGGSKAKKGGGGGGKLSKKETIQAEQAKKRAEETIERDLEKLGNVLKMRERSMLYSMKLETKLGRLNQMLEILADSLKANDPKTAFDVLWEIESFPLFLQAVAEEVARDADAGGAGDEKEKKKSSKEKKKSKDKDEKKSKKSAPRSAPTQLVYEFKKTLKAARKLRDSQDMTEYQLVEMHDRLPPLSRFTTGWKLDEWQKRVLRQVDKKNSAIVCAPTSSGKTIISTYVTVAAGASGKILFVVPTEPLVWQVAALFNKLLRGQVAICMDQIYYRPDIELRTIVGTPMALETALTKLRGAVGDEVVGKLDYTQMKGGFDFDYAVYDEVHSLDSEEGDALQRLIRAVNCNFLALSATIGNAQQLKDWWTEVQGEQARDLEVIEAPAGAGEGRRGFVPPSGEVYLEEHSGRFINLQRYVWMGSTFVNLHPCSAMSVELLQSGRTEEVSLSFTPHDTYKLWEAFLEFYPEEAVKDLEPAGFFAKYETNRISLQQAKDYEEVLVKRLEKLSTDNPKETGDLLQRFNPGTVGPDVSIYDAVIDMKDKGLCPVIAFHLDTFMALSLFKELLKDVEVQQRNKYPNWAEEQRKKAAELARVRAIREKKMDRNKKEAEEEEKEGDDETSGFVDVTAPHPEFVLSPPNARVSSREFEDICEDLAPPNGKGELKNPQHPFLRALRRGFGIYIDDASFSRYRRVVQRLAQQGKLSVVFSDESLAYGVNMPFRSCCFCGSMDGLLNPLVAQQMSGRAGRRGLDTQGNLLYMNMAWPKIQGLMLGDIPAIVGQDPQYPTIALHHALSAETPGGMNFVDAQMGRRMASRTLQEFNEKILPDEHYTETSQGIMRQLGFLDGDNDLKAPRMLLVAVWELRMFLPESLMLAHLMDTFMAHFVTGRHADHAENIGVQVEFMGLLAMIVDRVPCKPGDTPLREVNYFTKNPERAARMESWSGIIKDFQDGLTGMPEEDKMRLPVPVGEPLDSSIFQVISANSFKPIEPVSSFDKFRLMRRLRKIGGILMTLHNVLMMEAPYDLLEKLFRKCCVRVKYIIADQLAVEAKQEDESEYEGGGGASYNGGEGSLSRHQARSAVRGWVYEQSICTRAVLAACGSPILSGLWEVKVWDKEEGGWSYAHLRGDC</sequence>
<feature type="compositionally biased region" description="Basic and acidic residues" evidence="3">
    <location>
        <begin position="122"/>
        <end position="137"/>
    </location>
</feature>
<proteinExistence type="predicted"/>
<evidence type="ECO:0000313" key="5">
    <source>
        <dbReference type="EMBL" id="CBJ32861.1"/>
    </source>
</evidence>
<name>D7FZQ4_ECTSI</name>
<dbReference type="SUPFAM" id="SSF52540">
    <property type="entry name" value="P-loop containing nucleoside triphosphate hydrolases"/>
    <property type="match status" value="1"/>
</dbReference>
<evidence type="ECO:0000256" key="2">
    <source>
        <dbReference type="ARBA" id="ARBA00022806"/>
    </source>
</evidence>
<dbReference type="GO" id="GO:0003676">
    <property type="term" value="F:nucleic acid binding"/>
    <property type="evidence" value="ECO:0007669"/>
    <property type="project" value="InterPro"/>
</dbReference>
<feature type="domain" description="Helicase ATP-binding" evidence="4">
    <location>
        <begin position="308"/>
        <end position="479"/>
    </location>
</feature>
<dbReference type="Gene3D" id="3.40.50.300">
    <property type="entry name" value="P-loop containing nucleotide triphosphate hydrolases"/>
    <property type="match status" value="2"/>
</dbReference>
<dbReference type="InterPro" id="IPR052431">
    <property type="entry name" value="SKI2_subfamily_helicases"/>
</dbReference>
<dbReference type="PROSITE" id="PS51192">
    <property type="entry name" value="HELICASE_ATP_BIND_1"/>
    <property type="match status" value="1"/>
</dbReference>
<accession>D7FZQ4</accession>
<dbReference type="STRING" id="2880.D7FZQ4"/>
<dbReference type="InterPro" id="IPR027417">
    <property type="entry name" value="P-loop_NTPase"/>
</dbReference>
<dbReference type="GO" id="GO:0005737">
    <property type="term" value="C:cytoplasm"/>
    <property type="evidence" value="ECO:0007669"/>
    <property type="project" value="TreeGrafter"/>
</dbReference>
<reference evidence="5 6" key="1">
    <citation type="journal article" date="2010" name="Nature">
        <title>The Ectocarpus genome and the independent evolution of multicellularity in brown algae.</title>
        <authorList>
            <person name="Cock J.M."/>
            <person name="Sterck L."/>
            <person name="Rouze P."/>
            <person name="Scornet D."/>
            <person name="Allen A.E."/>
            <person name="Amoutzias G."/>
            <person name="Anthouard V."/>
            <person name="Artiguenave F."/>
            <person name="Aury J.M."/>
            <person name="Badger J.H."/>
            <person name="Beszteri B."/>
            <person name="Billiau K."/>
            <person name="Bonnet E."/>
            <person name="Bothwell J.H."/>
            <person name="Bowler C."/>
            <person name="Boyen C."/>
            <person name="Brownlee C."/>
            <person name="Carrano C.J."/>
            <person name="Charrier B."/>
            <person name="Cho G.Y."/>
            <person name="Coelho S.M."/>
            <person name="Collen J."/>
            <person name="Corre E."/>
            <person name="Da Silva C."/>
            <person name="Delage L."/>
            <person name="Delaroque N."/>
            <person name="Dittami S.M."/>
            <person name="Doulbeau S."/>
            <person name="Elias M."/>
            <person name="Farnham G."/>
            <person name="Gachon C.M."/>
            <person name="Gschloessl B."/>
            <person name="Heesch S."/>
            <person name="Jabbari K."/>
            <person name="Jubin C."/>
            <person name="Kawai H."/>
            <person name="Kimura K."/>
            <person name="Kloareg B."/>
            <person name="Kupper F.C."/>
            <person name="Lang D."/>
            <person name="Le Bail A."/>
            <person name="Leblanc C."/>
            <person name="Lerouge P."/>
            <person name="Lohr M."/>
            <person name="Lopez P.J."/>
            <person name="Martens C."/>
            <person name="Maumus F."/>
            <person name="Michel G."/>
            <person name="Miranda-Saavedra D."/>
            <person name="Morales J."/>
            <person name="Moreau H."/>
            <person name="Motomura T."/>
            <person name="Nagasato C."/>
            <person name="Napoli C.A."/>
            <person name="Nelson D.R."/>
            <person name="Nyvall-Collen P."/>
            <person name="Peters A.F."/>
            <person name="Pommier C."/>
            <person name="Potin P."/>
            <person name="Poulain J."/>
            <person name="Quesneville H."/>
            <person name="Read B."/>
            <person name="Rensing S.A."/>
            <person name="Ritter A."/>
            <person name="Rousvoal S."/>
            <person name="Samanta M."/>
            <person name="Samson G."/>
            <person name="Schroeder D.C."/>
            <person name="Segurens B."/>
            <person name="Strittmatter M."/>
            <person name="Tonon T."/>
            <person name="Tregear J.W."/>
            <person name="Valentin K."/>
            <person name="von Dassow P."/>
            <person name="Yamagishi T."/>
            <person name="Van de Peer Y."/>
            <person name="Wincker P."/>
        </authorList>
    </citation>
    <scope>NUCLEOTIDE SEQUENCE [LARGE SCALE GENOMIC DNA]</scope>
    <source>
        <strain evidence="6">Ec32 / CCAP1310/4</strain>
    </source>
</reference>
<dbReference type="OrthoDB" id="64767at2759"/>
<feature type="compositionally biased region" description="Gly residues" evidence="3">
    <location>
        <begin position="104"/>
        <end position="120"/>
    </location>
</feature>
<evidence type="ECO:0000313" key="6">
    <source>
        <dbReference type="Proteomes" id="UP000002630"/>
    </source>
</evidence>
<feature type="region of interest" description="Disordered" evidence="3">
    <location>
        <begin position="704"/>
        <end position="726"/>
    </location>
</feature>
<organism evidence="5 6">
    <name type="scientific">Ectocarpus siliculosus</name>
    <name type="common">Brown alga</name>
    <name type="synonym">Conferva siliculosa</name>
    <dbReference type="NCBI Taxonomy" id="2880"/>
    <lineage>
        <taxon>Eukaryota</taxon>
        <taxon>Sar</taxon>
        <taxon>Stramenopiles</taxon>
        <taxon>Ochrophyta</taxon>
        <taxon>PX clade</taxon>
        <taxon>Phaeophyceae</taxon>
        <taxon>Ectocarpales</taxon>
        <taxon>Ectocarpaceae</taxon>
        <taxon>Ectocarpus</taxon>
    </lineage>
</organism>
<dbReference type="OMA" id="KSVEWMT"/>
<dbReference type="Pfam" id="PF00270">
    <property type="entry name" value="DEAD"/>
    <property type="match status" value="1"/>
</dbReference>
<evidence type="ECO:0000256" key="1">
    <source>
        <dbReference type="ARBA" id="ARBA00022801"/>
    </source>
</evidence>
<dbReference type="Proteomes" id="UP000002630">
    <property type="component" value="Linkage Group LG06"/>
</dbReference>
<feature type="region of interest" description="Disordered" evidence="3">
    <location>
        <begin position="215"/>
        <end position="253"/>
    </location>
</feature>
<feature type="region of interest" description="Disordered" evidence="3">
    <location>
        <begin position="1"/>
        <end position="24"/>
    </location>
</feature>
<dbReference type="EMBL" id="FN649731">
    <property type="protein sequence ID" value="CBJ32861.1"/>
    <property type="molecule type" value="Genomic_DNA"/>
</dbReference>
<evidence type="ECO:0000259" key="4">
    <source>
        <dbReference type="PROSITE" id="PS51192"/>
    </source>
</evidence>
<feature type="region of interest" description="Disordered" evidence="3">
    <location>
        <begin position="90"/>
        <end position="137"/>
    </location>
</feature>
<dbReference type="InterPro" id="IPR011545">
    <property type="entry name" value="DEAD/DEAH_box_helicase_dom"/>
</dbReference>
<evidence type="ECO:0000256" key="3">
    <source>
        <dbReference type="SAM" id="MobiDB-lite"/>
    </source>
</evidence>
<dbReference type="InterPro" id="IPR014001">
    <property type="entry name" value="Helicase_ATP-bd"/>
</dbReference>
<dbReference type="CDD" id="cd17921">
    <property type="entry name" value="DEXHc_Ski2"/>
    <property type="match status" value="1"/>
</dbReference>
<feature type="compositionally biased region" description="Acidic residues" evidence="3">
    <location>
        <begin position="713"/>
        <end position="723"/>
    </location>
</feature>
<dbReference type="GO" id="GO:0004386">
    <property type="term" value="F:helicase activity"/>
    <property type="evidence" value="ECO:0007669"/>
    <property type="project" value="UniProtKB-KW"/>
</dbReference>
<dbReference type="PANTHER" id="PTHR44533:SF4">
    <property type="entry name" value="DEAD_H RNA HELICASE, PUTATIVE-RELATED"/>
    <property type="match status" value="1"/>
</dbReference>
<dbReference type="AlphaFoldDB" id="D7FZQ4"/>
<keyword evidence="2" id="KW-0547">Nucleotide-binding</keyword>
<dbReference type="GO" id="GO:0005524">
    <property type="term" value="F:ATP binding"/>
    <property type="evidence" value="ECO:0007669"/>
    <property type="project" value="InterPro"/>
</dbReference>
<keyword evidence="2" id="KW-0347">Helicase</keyword>
<dbReference type="eggNOG" id="KOG0949">
    <property type="taxonomic scope" value="Eukaryota"/>
</dbReference>
<dbReference type="EMBL" id="FN648577">
    <property type="protein sequence ID" value="CBJ32861.1"/>
    <property type="molecule type" value="Genomic_DNA"/>
</dbReference>
<protein>
    <recommendedName>
        <fullName evidence="4">Helicase ATP-binding domain-containing protein</fullName>
    </recommendedName>
</protein>
<keyword evidence="1" id="KW-0378">Hydrolase</keyword>
<dbReference type="GO" id="GO:0016787">
    <property type="term" value="F:hydrolase activity"/>
    <property type="evidence" value="ECO:0007669"/>
    <property type="project" value="UniProtKB-KW"/>
</dbReference>